<name>A0A2C6LI43_9APIC</name>
<dbReference type="Proteomes" id="UP000221165">
    <property type="component" value="Unassembled WGS sequence"/>
</dbReference>
<sequence>MPRLTWDLHKLGEGHHTVSWGKSVFPGEQYFVPKHDGTSRLVILPLFTQYLPKSQVFVVGAQWCPGISKIDEQNALETKEAKGDKQLIGHKLRNFNCKFVLSSYNSGTGKHLNTRVLSYAADNAANAVPLGFYSHEPDESPSDHSNDVMVFYWHQSVNFRSTVCIPKEGAFFRTNAPDGLLVSTAYRRAFGDSEEQAKIDPLSTKKHFLTVNLPVCDQDNAEYLQGTTALTYYNKGPMMLVFEKTSYDRIFDFDPLPKSKNICMEVPFDPSVQLGRYFIARFTEREVKGLHSVDDQWIGRLVKPTRNFSRNTIVRTEKNQNGNNVFTYYFLFFEMLYDRKTGYPWQTCTVARADTAENQFRFHTTACLRCADGGLLFLADDMPTFAWTVCADDSPKDTPYDRGPSLLLRQLGRGGVEKEVVVATSLLEANAPPLSFAKHHFYNWIRDATVIVNSRRKDIHAFYVCDMYPTLEDLRFGPVAYSQLSYKVLHLGEQGYLELRHRPVVTEVFTPELSNFSAVLLDMENELFMLLYENAVDQVFNAFLFTGRNGGTIIEGADLMFPDAKPESYNSLAYGTRFEMGQNGVPYKIQLNRPTVADSLKDFGAPSLPDGNSSEYEYFQRLRATYFEGSCEGTWNPPLQHAPCTPDCFKFQTFRIRNGTPNAAGCPWEDGTIRAVQCASGGCSWVRFDVTDSFLRGSVDHGINTTGALFTAGNVAPVTFDFKTIADVSEVLLLFNGRLGEEEFDIEISFLNALGQEFSATSVRAGGHQLPVDLPFDRTYIRRCNHYEECAKKARHTRTGTVVKSPPLQVHGAKAVSIIYHGRTVGTELLEIIVKGREEKSDCPPHGFFTDPRKCPQDSGLLIPQRLADLDCQGFWTEWTTCDHFCRELRFFSRSRDPLPGGKPCPLMEHRPCDEGMYCRAADVKYQSVVDNLKERQCEVEVGEWSDCVNCRELQYTHVLMQAAKNGKACPEHLIETRFCNPRCEELFSAPPTATTTSATTSKGPTTATATRTSATSTPAAAKVNDYVILAIVAGNAALFVLVLCVSCCFLLSKSKQFRQSLEAKRKDFQLKKDVFRVRLEAAAAVQAAVQTAAEAKQALQPRAVSCAAPGQHTVVPSASLQPKRQRARQLASPRSKKTLFSSNRGSEADVVT</sequence>
<gene>
    <name evidence="3" type="ORF">CSUI_000217</name>
</gene>
<feature type="region of interest" description="Disordered" evidence="1">
    <location>
        <begin position="1119"/>
        <end position="1153"/>
    </location>
</feature>
<dbReference type="AlphaFoldDB" id="A0A2C6LI43"/>
<proteinExistence type="predicted"/>
<feature type="region of interest" description="Disordered" evidence="1">
    <location>
        <begin position="991"/>
        <end position="1015"/>
    </location>
</feature>
<evidence type="ECO:0000256" key="1">
    <source>
        <dbReference type="SAM" id="MobiDB-lite"/>
    </source>
</evidence>
<keyword evidence="2" id="KW-0472">Membrane</keyword>
<feature type="transmembrane region" description="Helical" evidence="2">
    <location>
        <begin position="1027"/>
        <end position="1052"/>
    </location>
</feature>
<evidence type="ECO:0000313" key="3">
    <source>
        <dbReference type="EMBL" id="PHJ25926.1"/>
    </source>
</evidence>
<dbReference type="RefSeq" id="XP_067927572.1">
    <property type="nucleotide sequence ID" value="XM_068060451.1"/>
</dbReference>
<accession>A0A2C6LI43</accession>
<keyword evidence="4" id="KW-1185">Reference proteome</keyword>
<dbReference type="VEuPathDB" id="ToxoDB:CSUI_000217"/>
<evidence type="ECO:0000256" key="2">
    <source>
        <dbReference type="SAM" id="Phobius"/>
    </source>
</evidence>
<dbReference type="GeneID" id="94423662"/>
<keyword evidence="2" id="KW-1133">Transmembrane helix</keyword>
<feature type="non-terminal residue" evidence="3">
    <location>
        <position position="1153"/>
    </location>
</feature>
<evidence type="ECO:0000313" key="4">
    <source>
        <dbReference type="Proteomes" id="UP000221165"/>
    </source>
</evidence>
<reference evidence="3 4" key="1">
    <citation type="journal article" date="2017" name="Int. J. Parasitol.">
        <title>The genome of the protozoan parasite Cystoisospora suis and a reverse vaccinology approach to identify vaccine candidates.</title>
        <authorList>
            <person name="Palmieri N."/>
            <person name="Shrestha A."/>
            <person name="Ruttkowski B."/>
            <person name="Beck T."/>
            <person name="Vogl C."/>
            <person name="Tomley F."/>
            <person name="Blake D.P."/>
            <person name="Joachim A."/>
        </authorList>
    </citation>
    <scope>NUCLEOTIDE SEQUENCE [LARGE SCALE GENOMIC DNA]</scope>
    <source>
        <strain evidence="3 4">Wien I</strain>
    </source>
</reference>
<keyword evidence="2 3" id="KW-0812">Transmembrane</keyword>
<comment type="caution">
    <text evidence="3">The sequence shown here is derived from an EMBL/GenBank/DDBJ whole genome shotgun (WGS) entry which is preliminary data.</text>
</comment>
<protein>
    <submittedName>
        <fullName evidence="3">Transmembrane protein</fullName>
    </submittedName>
</protein>
<dbReference type="OrthoDB" id="328970at2759"/>
<organism evidence="3 4">
    <name type="scientific">Cystoisospora suis</name>
    <dbReference type="NCBI Taxonomy" id="483139"/>
    <lineage>
        <taxon>Eukaryota</taxon>
        <taxon>Sar</taxon>
        <taxon>Alveolata</taxon>
        <taxon>Apicomplexa</taxon>
        <taxon>Conoidasida</taxon>
        <taxon>Coccidia</taxon>
        <taxon>Eucoccidiorida</taxon>
        <taxon>Eimeriorina</taxon>
        <taxon>Sarcocystidae</taxon>
        <taxon>Cystoisospora</taxon>
    </lineage>
</organism>
<dbReference type="EMBL" id="MIGC01000099">
    <property type="protein sequence ID" value="PHJ25926.1"/>
    <property type="molecule type" value="Genomic_DNA"/>
</dbReference>